<dbReference type="InterPro" id="IPR029058">
    <property type="entry name" value="AB_hydrolase_fold"/>
</dbReference>
<evidence type="ECO:0000313" key="6">
    <source>
        <dbReference type="Proteomes" id="UP000829291"/>
    </source>
</evidence>
<feature type="chain" id="PRO_5047079313" description="Lipase" evidence="4">
    <location>
        <begin position="18"/>
        <end position="412"/>
    </location>
</feature>
<keyword evidence="2" id="KW-0378">Hydrolase</keyword>
<dbReference type="SUPFAM" id="SSF53474">
    <property type="entry name" value="alpha/beta-Hydrolases"/>
    <property type="match status" value="1"/>
</dbReference>
<evidence type="ECO:0000256" key="2">
    <source>
        <dbReference type="PIRNR" id="PIRNR000862"/>
    </source>
</evidence>
<dbReference type="Pfam" id="PF04083">
    <property type="entry name" value="Abhydro_lipase"/>
    <property type="match status" value="1"/>
</dbReference>
<gene>
    <name evidence="7" type="primary">LOC107224907</name>
</gene>
<dbReference type="InterPro" id="IPR006693">
    <property type="entry name" value="AB_hydrolase_lipase"/>
</dbReference>
<dbReference type="InParanoid" id="A0A6J0C298"/>
<sequence>MIFLLLLVKVLIGSAVAEIHATVWTQEMVQNLFTAAGEVGATVPAMIARHGYMVETHHVTTYDGYILQMHRIPATPTSPAATNKSAVFLMHGLLSSSADWVVMGPGKGLAYILADAGYDVWMGNARGNTYSKNHTTITDFAGKEFWDFEWHQIGYYDLPAMIDYTLTNTGQRKLIYVGHSQGTTSFYVMASAKPEYNDKINVMFSLAPVAYMGNLKSPLLRLTSTLVNTLEAIFDLFGEYEFLPKSDLIALVGSKFCHDDALTQFLCSNVLFLMCGFNKAQLNTTMLPVIFKHTPAGASTRQLVHYGQEIMFRKFRQYDYGPVLNLHHYHKITPPNYNLGRISAPVHLLYSDNDWMAAVSDVEKLYSELGNPVEKYRILDGKWNHLDFLWGINAKELVYNHILTTLENQYSD</sequence>
<keyword evidence="4" id="KW-0732">Signal</keyword>
<dbReference type="GeneID" id="107224907"/>
<dbReference type="GO" id="GO:0016042">
    <property type="term" value="P:lipid catabolic process"/>
    <property type="evidence" value="ECO:0007669"/>
    <property type="project" value="UniProtKB-KW"/>
</dbReference>
<feature type="active site" description="Charge relay system" evidence="3">
    <location>
        <position position="385"/>
    </location>
</feature>
<dbReference type="FunCoup" id="A0A6J0C298">
    <property type="interactions" value="43"/>
</dbReference>
<keyword evidence="6" id="KW-1185">Reference proteome</keyword>
<evidence type="ECO:0000259" key="5">
    <source>
        <dbReference type="Pfam" id="PF04083"/>
    </source>
</evidence>
<organism evidence="7">
    <name type="scientific">Neodiprion lecontei</name>
    <name type="common">Redheaded pine sawfly</name>
    <dbReference type="NCBI Taxonomy" id="441921"/>
    <lineage>
        <taxon>Eukaryota</taxon>
        <taxon>Metazoa</taxon>
        <taxon>Ecdysozoa</taxon>
        <taxon>Arthropoda</taxon>
        <taxon>Hexapoda</taxon>
        <taxon>Insecta</taxon>
        <taxon>Pterygota</taxon>
        <taxon>Neoptera</taxon>
        <taxon>Endopterygota</taxon>
        <taxon>Hymenoptera</taxon>
        <taxon>Tenthredinoidea</taxon>
        <taxon>Diprionidae</taxon>
        <taxon>Diprioninae</taxon>
        <taxon>Neodiprion</taxon>
    </lineage>
</organism>
<feature type="active site" description="Nucleophile" evidence="3">
    <location>
        <position position="180"/>
    </location>
</feature>
<feature type="active site" description="Charge relay system" evidence="3">
    <location>
        <position position="354"/>
    </location>
</feature>
<keyword evidence="2" id="KW-0442">Lipid degradation</keyword>
<dbReference type="GO" id="GO:0016788">
    <property type="term" value="F:hydrolase activity, acting on ester bonds"/>
    <property type="evidence" value="ECO:0007669"/>
    <property type="project" value="InterPro"/>
</dbReference>
<comment type="similarity">
    <text evidence="1 2">Belongs to the AB hydrolase superfamily. Lipase family.</text>
</comment>
<dbReference type="InterPro" id="IPR025483">
    <property type="entry name" value="Lipase_euk"/>
</dbReference>
<evidence type="ECO:0000256" key="1">
    <source>
        <dbReference type="ARBA" id="ARBA00010701"/>
    </source>
</evidence>
<dbReference type="RefSeq" id="XP_015520640.2">
    <property type="nucleotide sequence ID" value="XM_015665154.2"/>
</dbReference>
<dbReference type="PANTHER" id="PTHR11005">
    <property type="entry name" value="LYSOSOMAL ACID LIPASE-RELATED"/>
    <property type="match status" value="1"/>
</dbReference>
<dbReference type="PIRSF" id="PIRSF000862">
    <property type="entry name" value="Steryl_ester_lip"/>
    <property type="match status" value="1"/>
</dbReference>
<dbReference type="AlphaFoldDB" id="A0A6J0C298"/>
<evidence type="ECO:0000256" key="3">
    <source>
        <dbReference type="PIRSR" id="PIRSR000862-1"/>
    </source>
</evidence>
<name>A0A6J0C298_NEOLC</name>
<evidence type="ECO:0000256" key="4">
    <source>
        <dbReference type="SAM" id="SignalP"/>
    </source>
</evidence>
<accession>A0A6J0C298</accession>
<evidence type="ECO:0000313" key="7">
    <source>
        <dbReference type="RefSeq" id="XP_015520640.2"/>
    </source>
</evidence>
<reference evidence="7" key="1">
    <citation type="submission" date="2025-08" db="UniProtKB">
        <authorList>
            <consortium name="RefSeq"/>
        </authorList>
    </citation>
    <scope>IDENTIFICATION</scope>
    <source>
        <tissue evidence="7">Thorax and Abdomen</tissue>
    </source>
</reference>
<dbReference type="OrthoDB" id="9974421at2759"/>
<feature type="domain" description="Partial AB-hydrolase lipase" evidence="5">
    <location>
        <begin position="44"/>
        <end position="103"/>
    </location>
</feature>
<dbReference type="Proteomes" id="UP000829291">
    <property type="component" value="Chromosome 7"/>
</dbReference>
<feature type="signal peptide" evidence="4">
    <location>
        <begin position="1"/>
        <end position="17"/>
    </location>
</feature>
<proteinExistence type="inferred from homology"/>
<dbReference type="Gene3D" id="3.40.50.1820">
    <property type="entry name" value="alpha/beta hydrolase"/>
    <property type="match status" value="1"/>
</dbReference>
<keyword evidence="2" id="KW-0443">Lipid metabolism</keyword>
<protein>
    <recommendedName>
        <fullName evidence="2">Lipase</fullName>
    </recommendedName>
</protein>
<dbReference type="KEGG" id="nlo:107224907"/>